<evidence type="ECO:0000256" key="4">
    <source>
        <dbReference type="ARBA" id="ARBA00022598"/>
    </source>
</evidence>
<feature type="binding site" evidence="10">
    <location>
        <begin position="304"/>
        <end position="310"/>
    </location>
    <ligand>
        <name>substrate</name>
    </ligand>
</feature>
<dbReference type="PANTHER" id="PTHR11846">
    <property type="entry name" value="ADENYLOSUCCINATE SYNTHETASE"/>
    <property type="match status" value="1"/>
</dbReference>
<dbReference type="InterPro" id="IPR042111">
    <property type="entry name" value="Adenylosuccinate_synth_dom3"/>
</dbReference>
<dbReference type="GO" id="GO:0004019">
    <property type="term" value="F:adenylosuccinate synthase activity"/>
    <property type="evidence" value="ECO:0007669"/>
    <property type="project" value="UniProtKB-UniRule"/>
</dbReference>
<dbReference type="NCBIfam" id="NF002223">
    <property type="entry name" value="PRK01117.1"/>
    <property type="match status" value="1"/>
</dbReference>
<gene>
    <name evidence="12" type="ORF">TRIVIDRAFT_217202</name>
</gene>
<feature type="binding site" evidence="10">
    <location>
        <position position="229"/>
    </location>
    <ligand>
        <name>IMP</name>
        <dbReference type="ChEBI" id="CHEBI:58053"/>
    </ligand>
</feature>
<evidence type="ECO:0000256" key="6">
    <source>
        <dbReference type="ARBA" id="ARBA00022741"/>
    </source>
</evidence>
<evidence type="ECO:0000313" key="12">
    <source>
        <dbReference type="EMBL" id="EHK15358.1"/>
    </source>
</evidence>
<comment type="catalytic activity">
    <reaction evidence="10 11">
        <text>IMP + L-aspartate + GTP = N(6)-(1,2-dicarboxyethyl)-AMP + GDP + phosphate + 2 H(+)</text>
        <dbReference type="Rhea" id="RHEA:15753"/>
        <dbReference type="ChEBI" id="CHEBI:15378"/>
        <dbReference type="ChEBI" id="CHEBI:29991"/>
        <dbReference type="ChEBI" id="CHEBI:37565"/>
        <dbReference type="ChEBI" id="CHEBI:43474"/>
        <dbReference type="ChEBI" id="CHEBI:57567"/>
        <dbReference type="ChEBI" id="CHEBI:58053"/>
        <dbReference type="ChEBI" id="CHEBI:58189"/>
        <dbReference type="EC" id="6.3.4.4"/>
    </reaction>
</comment>
<dbReference type="PANTHER" id="PTHR11846:SF0">
    <property type="entry name" value="ADENYLOSUCCINATE SYNTHETASE"/>
    <property type="match status" value="1"/>
</dbReference>
<feature type="binding site" evidence="10">
    <location>
        <position position="151"/>
    </location>
    <ligand>
        <name>IMP</name>
        <dbReference type="ChEBI" id="CHEBI:58053"/>
        <note>ligand shared between dimeric partners</note>
    </ligand>
</feature>
<reference evidence="12 13" key="1">
    <citation type="journal article" date="2011" name="Genome Biol.">
        <title>Comparative genome sequence analysis underscores mycoparasitism as the ancestral life style of Trichoderma.</title>
        <authorList>
            <person name="Kubicek C.P."/>
            <person name="Herrera-Estrella A."/>
            <person name="Seidl-Seiboth V."/>
            <person name="Martinez D.A."/>
            <person name="Druzhinina I.S."/>
            <person name="Thon M."/>
            <person name="Zeilinger S."/>
            <person name="Casas-Flores S."/>
            <person name="Horwitz B.A."/>
            <person name="Mukherjee P.K."/>
            <person name="Mukherjee M."/>
            <person name="Kredics L."/>
            <person name="Alcaraz L.D."/>
            <person name="Aerts A."/>
            <person name="Antal Z."/>
            <person name="Atanasova L."/>
            <person name="Cervantes-Badillo M.G."/>
            <person name="Challacombe J."/>
            <person name="Chertkov O."/>
            <person name="McCluskey K."/>
            <person name="Coulpier F."/>
            <person name="Deshpande N."/>
            <person name="von Doehren H."/>
            <person name="Ebbole D.J."/>
            <person name="Esquivel-Naranjo E.U."/>
            <person name="Fekete E."/>
            <person name="Flipphi M."/>
            <person name="Glaser F."/>
            <person name="Gomez-Rodriguez E.Y."/>
            <person name="Gruber S."/>
            <person name="Han C."/>
            <person name="Henrissat B."/>
            <person name="Hermosa R."/>
            <person name="Hernandez-Onate M."/>
            <person name="Karaffa L."/>
            <person name="Kosti I."/>
            <person name="Le Crom S."/>
            <person name="Lindquist E."/>
            <person name="Lucas S."/>
            <person name="Luebeck M."/>
            <person name="Luebeck P.S."/>
            <person name="Margeot A."/>
            <person name="Metz B."/>
            <person name="Misra M."/>
            <person name="Nevalainen H."/>
            <person name="Omann M."/>
            <person name="Packer N."/>
            <person name="Perrone G."/>
            <person name="Uresti-Rivera E.E."/>
            <person name="Salamov A."/>
            <person name="Schmoll M."/>
            <person name="Seiboth B."/>
            <person name="Shapiro H."/>
            <person name="Sukno S."/>
            <person name="Tamayo-Ramos J.A."/>
            <person name="Tisch D."/>
            <person name="Wiest A."/>
            <person name="Wilkinson H.H."/>
            <person name="Zhang M."/>
            <person name="Coutinho P.M."/>
            <person name="Kenerley C.M."/>
            <person name="Monte E."/>
            <person name="Baker S.E."/>
            <person name="Grigoriev I.V."/>
        </authorList>
    </citation>
    <scope>NUCLEOTIDE SEQUENCE [LARGE SCALE GENOMIC DNA]</scope>
    <source>
        <strain evidence="13">Gv29-8 / FGSC 10586</strain>
    </source>
</reference>
<dbReference type="Pfam" id="PF00709">
    <property type="entry name" value="Adenylsucc_synt"/>
    <property type="match status" value="1"/>
</dbReference>
<dbReference type="HOGENOM" id="CLU_029848_3_2_1"/>
<dbReference type="OrthoDB" id="10265645at2759"/>
<organism evidence="12 13">
    <name type="scientific">Hypocrea virens (strain Gv29-8 / FGSC 10586)</name>
    <name type="common">Gliocladium virens</name>
    <name type="synonym">Trichoderma virens</name>
    <dbReference type="NCBI Taxonomy" id="413071"/>
    <lineage>
        <taxon>Eukaryota</taxon>
        <taxon>Fungi</taxon>
        <taxon>Dikarya</taxon>
        <taxon>Ascomycota</taxon>
        <taxon>Pezizomycotina</taxon>
        <taxon>Sordariomycetes</taxon>
        <taxon>Hypocreomycetidae</taxon>
        <taxon>Hypocreales</taxon>
        <taxon>Hypocreaceae</taxon>
        <taxon>Trichoderma</taxon>
    </lineage>
</organism>
<keyword evidence="5 10" id="KW-0479">Metal-binding</keyword>
<dbReference type="AlphaFoldDB" id="G9NCD4"/>
<comment type="function">
    <text evidence="11">Plays an important role in the de novo pathway of purine nucleotide biosynthesis.</text>
</comment>
<comment type="function">
    <text evidence="1">Plays an important role in the de novo pathway and in the salvage pathway of purine nucleotide biosynthesis. Catalyzes the first committed step in the biosynthesis of AMP from IMP.</text>
</comment>
<dbReference type="InterPro" id="IPR027417">
    <property type="entry name" value="P-loop_NTPase"/>
</dbReference>
<sequence length="428" mass="47384">MPIKVVLGAQWGDEGKGKLTDILAPEAQLCARAAGGHNAGHSIVANGVAYSFHLLPSGLINPNCMNFIGSDVVFHVPSFFSELKQLDEKGLPNVYDRILVSDRVHINFDLHAAVDGLEEIELGERKIGTTGRGIITNFTVNGPSYSTKAARSGIRLADMFDQELFEAKLRRLAHGYKARYGDLLKYDVEEEIERFRGYRTELAKYAVDGLTFMYSAQTSNSNIIIEGANAVMLDISMGSYPYVTSSNTTISGIIAGLNLNPKGITETIGVVKAYTTRVGAGAFMTEDLGEVGTKLQEIGREWGTSTGRRRRYLVVVKHGHMINYYTALNLTKLDVLDTFETIKIAIAYKDKSTGKELDFYPADHNILDNAEVVYHEMPGWKKSTINARTYSDLPKEAQDYVEYIEKFVGVKVKWIGTGPDREAMIARN</sequence>
<feature type="binding site" evidence="10">
    <location>
        <position position="40"/>
    </location>
    <ligand>
        <name>Mg(2+)</name>
        <dbReference type="ChEBI" id="CHEBI:18420"/>
    </ligand>
</feature>
<evidence type="ECO:0000256" key="1">
    <source>
        <dbReference type="ARBA" id="ARBA00003779"/>
    </source>
</evidence>
<feature type="binding site" evidence="10">
    <location>
        <begin position="38"/>
        <end position="41"/>
    </location>
    <ligand>
        <name>IMP</name>
        <dbReference type="ChEBI" id="CHEBI:58053"/>
    </ligand>
</feature>
<keyword evidence="9 10" id="KW-0342">GTP-binding</keyword>
<dbReference type="InterPro" id="IPR042110">
    <property type="entry name" value="Adenylosuccinate_synth_dom2"/>
</dbReference>
<dbReference type="UniPathway" id="UPA00075">
    <property type="reaction ID" value="UER00335"/>
</dbReference>
<comment type="function">
    <text evidence="10">Plays an important role in the de novo pathway and in the salvage pathway of purine nucleotide biosynthesis. Catalyzes the first commited step in the biosynthesis of AMP from IMP.</text>
</comment>
<dbReference type="NCBIfam" id="TIGR00184">
    <property type="entry name" value="purA"/>
    <property type="match status" value="1"/>
</dbReference>
<comment type="subunit">
    <text evidence="2 10">Homodimer.</text>
</comment>
<dbReference type="GeneID" id="25791254"/>
<evidence type="ECO:0000256" key="7">
    <source>
        <dbReference type="ARBA" id="ARBA00022755"/>
    </source>
</evidence>
<dbReference type="RefSeq" id="XP_013949559.1">
    <property type="nucleotide sequence ID" value="XM_014094084.1"/>
</dbReference>
<protein>
    <recommendedName>
        <fullName evidence="10 11">Adenylosuccinate synthetase</fullName>
        <shortName evidence="10">AMPSase</shortName>
        <shortName evidence="10">AdSS</shortName>
        <ecNumber evidence="10 11">6.3.4.4</ecNumber>
    </recommendedName>
    <alternativeName>
        <fullName evidence="10">IMP--aspartate ligase</fullName>
    </alternativeName>
</protein>
<dbReference type="OMA" id="QSYVRFL"/>
<dbReference type="GO" id="GO:0044208">
    <property type="term" value="P:'de novo' AMP biosynthetic process"/>
    <property type="evidence" value="ECO:0007669"/>
    <property type="project" value="UniProtKB-UniRule"/>
</dbReference>
<keyword evidence="4 10" id="KW-0436">Ligase</keyword>
<feature type="binding site" evidence="10">
    <location>
        <begin position="13"/>
        <end position="16"/>
    </location>
    <ligand>
        <name>IMP</name>
        <dbReference type="ChEBI" id="CHEBI:58053"/>
    </ligand>
</feature>
<dbReference type="GO" id="GO:0046040">
    <property type="term" value="P:IMP metabolic process"/>
    <property type="evidence" value="ECO:0007669"/>
    <property type="project" value="TreeGrafter"/>
</dbReference>
<evidence type="ECO:0000256" key="11">
    <source>
        <dbReference type="RuleBase" id="RU000520"/>
    </source>
</evidence>
<dbReference type="FunFam" id="3.90.170.10:FF:000001">
    <property type="entry name" value="Adenylosuccinate synthetase"/>
    <property type="match status" value="1"/>
</dbReference>
<dbReference type="PROSITE" id="PS01266">
    <property type="entry name" value="ADENYLOSUCCIN_SYN_1"/>
    <property type="match status" value="1"/>
</dbReference>
<dbReference type="Gene3D" id="3.90.170.10">
    <property type="entry name" value="Adenylosuccinate Synthetase, subunit A, domain 3"/>
    <property type="match status" value="1"/>
</dbReference>
<comment type="cofactor">
    <cofactor evidence="10">
        <name>Mg(2+)</name>
        <dbReference type="ChEBI" id="CHEBI:18420"/>
    </cofactor>
    <text evidence="10">Binds 1 Mg(2+) ion per subunit.</text>
</comment>
<feature type="binding site" evidence="10">
    <location>
        <begin position="12"/>
        <end position="18"/>
    </location>
    <ligand>
        <name>GTP</name>
        <dbReference type="ChEBI" id="CHEBI:37565"/>
    </ligand>
</feature>
<dbReference type="SMART" id="SM00788">
    <property type="entry name" value="Adenylsucc_synt"/>
    <property type="match status" value="1"/>
</dbReference>
<dbReference type="GO" id="GO:0000287">
    <property type="term" value="F:magnesium ion binding"/>
    <property type="evidence" value="ECO:0007669"/>
    <property type="project" value="UniProtKB-UniRule"/>
</dbReference>
<feature type="binding site" evidence="10">
    <location>
        <position position="13"/>
    </location>
    <ligand>
        <name>Mg(2+)</name>
        <dbReference type="ChEBI" id="CHEBI:18420"/>
    </ligand>
</feature>
<dbReference type="InterPro" id="IPR018220">
    <property type="entry name" value="Adenylosuccin_syn_GTP-bd"/>
</dbReference>
<feature type="binding site" evidence="10">
    <location>
        <position position="308"/>
    </location>
    <ligand>
        <name>IMP</name>
        <dbReference type="ChEBI" id="CHEBI:58053"/>
    </ligand>
</feature>
<feature type="active site" description="Proton acceptor" evidence="10">
    <location>
        <position position="13"/>
    </location>
</feature>
<evidence type="ECO:0000313" key="13">
    <source>
        <dbReference type="Proteomes" id="UP000007115"/>
    </source>
</evidence>
<dbReference type="InParanoid" id="G9NCD4"/>
<feature type="binding site" evidence="10">
    <location>
        <begin position="332"/>
        <end position="334"/>
    </location>
    <ligand>
        <name>GTP</name>
        <dbReference type="ChEBI" id="CHEBI:37565"/>
    </ligand>
</feature>
<proteinExistence type="inferred from homology"/>
<feature type="binding site" evidence="10">
    <location>
        <begin position="416"/>
        <end position="418"/>
    </location>
    <ligand>
        <name>GTP</name>
        <dbReference type="ChEBI" id="CHEBI:37565"/>
    </ligand>
</feature>
<dbReference type="CDD" id="cd03108">
    <property type="entry name" value="AdSS"/>
    <property type="match status" value="1"/>
</dbReference>
<evidence type="ECO:0000256" key="2">
    <source>
        <dbReference type="ARBA" id="ARBA00011738"/>
    </source>
</evidence>
<keyword evidence="7 10" id="KW-0658">Purine biosynthesis</keyword>
<dbReference type="EC" id="6.3.4.4" evidence="10 11"/>
<dbReference type="Proteomes" id="UP000007115">
    <property type="component" value="Unassembled WGS sequence"/>
</dbReference>
<dbReference type="Gene3D" id="3.40.440.10">
    <property type="entry name" value="Adenylosuccinate Synthetase, subunit A, domain 1"/>
    <property type="match status" value="1"/>
</dbReference>
<dbReference type="EMBL" id="ABDF02000092">
    <property type="protein sequence ID" value="EHK15358.1"/>
    <property type="molecule type" value="Genomic_DNA"/>
</dbReference>
<evidence type="ECO:0000256" key="9">
    <source>
        <dbReference type="ARBA" id="ARBA00023134"/>
    </source>
</evidence>
<evidence type="ECO:0000256" key="10">
    <source>
        <dbReference type="HAMAP-Rule" id="MF_03125"/>
    </source>
</evidence>
<feature type="binding site" evidence="10">
    <location>
        <begin position="40"/>
        <end position="42"/>
    </location>
    <ligand>
        <name>GTP</name>
        <dbReference type="ChEBI" id="CHEBI:37565"/>
    </ligand>
</feature>
<dbReference type="InterPro" id="IPR042109">
    <property type="entry name" value="Adenylosuccinate_synth_dom1"/>
</dbReference>
<dbReference type="InterPro" id="IPR001114">
    <property type="entry name" value="Adenylosuccinate_synthetase"/>
</dbReference>
<dbReference type="GO" id="GO:0005525">
    <property type="term" value="F:GTP binding"/>
    <property type="evidence" value="ECO:0007669"/>
    <property type="project" value="UniProtKB-UniRule"/>
</dbReference>
<dbReference type="SUPFAM" id="SSF52540">
    <property type="entry name" value="P-loop containing nucleoside triphosphate hydrolases"/>
    <property type="match status" value="1"/>
</dbReference>
<feature type="binding site" evidence="10">
    <location>
        <position position="310"/>
    </location>
    <ligand>
        <name>GTP</name>
        <dbReference type="ChEBI" id="CHEBI:37565"/>
    </ligand>
</feature>
<dbReference type="HAMAP" id="MF_00011">
    <property type="entry name" value="Adenylosucc_synth"/>
    <property type="match status" value="1"/>
</dbReference>
<comment type="similarity">
    <text evidence="10 11">Belongs to the adenylosuccinate synthetase family.</text>
</comment>
<comment type="caution">
    <text evidence="12">The sequence shown here is derived from an EMBL/GenBank/DDBJ whole genome shotgun (WGS) entry which is preliminary data.</text>
</comment>
<evidence type="ECO:0000256" key="3">
    <source>
        <dbReference type="ARBA" id="ARBA00022490"/>
    </source>
</evidence>
<evidence type="ECO:0000256" key="8">
    <source>
        <dbReference type="ARBA" id="ARBA00022842"/>
    </source>
</evidence>
<dbReference type="eggNOG" id="KOG1355">
    <property type="taxonomic scope" value="Eukaryota"/>
</dbReference>
<comment type="subcellular location">
    <subcellularLocation>
        <location evidence="10">Cytoplasm</location>
    </subcellularLocation>
</comment>
<name>G9NCD4_HYPVG</name>
<keyword evidence="13" id="KW-1185">Reference proteome</keyword>
<accession>G9NCD4</accession>
<comment type="pathway">
    <text evidence="10 11">Purine metabolism; AMP biosynthesis via de novo pathway; AMP from IMP: step 1/2.</text>
</comment>
<keyword evidence="8 10" id="KW-0460">Magnesium</keyword>
<evidence type="ECO:0000256" key="5">
    <source>
        <dbReference type="ARBA" id="ARBA00022723"/>
    </source>
</evidence>
<keyword evidence="3 10" id="KW-0963">Cytoplasm</keyword>
<dbReference type="Gene3D" id="1.10.300.10">
    <property type="entry name" value="Adenylosuccinate Synthetase, subunit A, domain 2"/>
    <property type="match status" value="1"/>
</dbReference>
<dbReference type="FunFam" id="1.10.300.10:FF:000001">
    <property type="entry name" value="Adenylosuccinate synthetase"/>
    <property type="match status" value="1"/>
</dbReference>
<dbReference type="VEuPathDB" id="FungiDB:TRIVIDRAFT_217202"/>
<keyword evidence="6 10" id="KW-0547">Nucleotide-binding</keyword>
<feature type="binding site" evidence="10">
    <location>
        <position position="130"/>
    </location>
    <ligand>
        <name>IMP</name>
        <dbReference type="ChEBI" id="CHEBI:58053"/>
    </ligand>
</feature>
<dbReference type="FunCoup" id="G9NCD4">
    <property type="interactions" value="797"/>
</dbReference>
<dbReference type="STRING" id="413071.G9NCD4"/>
<dbReference type="GO" id="GO:0005737">
    <property type="term" value="C:cytoplasm"/>
    <property type="evidence" value="ECO:0007669"/>
    <property type="project" value="UniProtKB-SubCell"/>
</dbReference>
<feature type="binding site" evidence="10">
    <location>
        <position position="244"/>
    </location>
    <ligand>
        <name>IMP</name>
        <dbReference type="ChEBI" id="CHEBI:58053"/>
    </ligand>
</feature>
<feature type="active site" description="Proton donor" evidence="10">
    <location>
        <position position="41"/>
    </location>
</feature>